<organism evidence="1 2">
    <name type="scientific">Aplosporella prunicola CBS 121167</name>
    <dbReference type="NCBI Taxonomy" id="1176127"/>
    <lineage>
        <taxon>Eukaryota</taxon>
        <taxon>Fungi</taxon>
        <taxon>Dikarya</taxon>
        <taxon>Ascomycota</taxon>
        <taxon>Pezizomycotina</taxon>
        <taxon>Dothideomycetes</taxon>
        <taxon>Dothideomycetes incertae sedis</taxon>
        <taxon>Botryosphaeriales</taxon>
        <taxon>Aplosporellaceae</taxon>
        <taxon>Aplosporella</taxon>
    </lineage>
</organism>
<dbReference type="RefSeq" id="XP_033399765.1">
    <property type="nucleotide sequence ID" value="XM_033535548.1"/>
</dbReference>
<dbReference type="Pfam" id="PF10294">
    <property type="entry name" value="Methyltransf_16"/>
    <property type="match status" value="1"/>
</dbReference>
<gene>
    <name evidence="1" type="ORF">K452DRAFT_152083</name>
</gene>
<dbReference type="Gene3D" id="3.40.50.150">
    <property type="entry name" value="Vaccinia Virus protein VP39"/>
    <property type="match status" value="1"/>
</dbReference>
<evidence type="ECO:0000313" key="2">
    <source>
        <dbReference type="Proteomes" id="UP000799438"/>
    </source>
</evidence>
<dbReference type="GO" id="GO:0008757">
    <property type="term" value="F:S-adenosylmethionine-dependent methyltransferase activity"/>
    <property type="evidence" value="ECO:0007669"/>
    <property type="project" value="UniProtKB-ARBA"/>
</dbReference>
<dbReference type="PANTHER" id="PTHR14614">
    <property type="entry name" value="HEPATOCELLULAR CARCINOMA-ASSOCIATED ANTIGEN"/>
    <property type="match status" value="1"/>
</dbReference>
<evidence type="ECO:0000313" key="1">
    <source>
        <dbReference type="EMBL" id="KAF2144053.1"/>
    </source>
</evidence>
<sequence length="268" mass="29632">MSFSAEEREFLEIFRRQYFQLLEPSQLQWPNADFLKQPHVQTWLFQEMFDRDSIQYSPPVRYHVRVLKQLVAKIEDAIDNPEEDEISDDLMSSLSLLLASKLPSESESAQAKAYVTYSFDGERAVTLLESRSVISSSGTTGLRTWEAALHLGAYLATDAGSALVRGKRILELGAGTGLLSILCTKHLQALHATATDGDEGVVDAIKSNVFLNGLDRFASTDSIVLRWGANLNGSFYDDETTEGQYDVVLGADVVSLTRSGLTGEKVLM</sequence>
<reference evidence="1" key="1">
    <citation type="journal article" date="2020" name="Stud. Mycol.">
        <title>101 Dothideomycetes genomes: a test case for predicting lifestyles and emergence of pathogens.</title>
        <authorList>
            <person name="Haridas S."/>
            <person name="Albert R."/>
            <person name="Binder M."/>
            <person name="Bloem J."/>
            <person name="Labutti K."/>
            <person name="Salamov A."/>
            <person name="Andreopoulos B."/>
            <person name="Baker S."/>
            <person name="Barry K."/>
            <person name="Bills G."/>
            <person name="Bluhm B."/>
            <person name="Cannon C."/>
            <person name="Castanera R."/>
            <person name="Culley D."/>
            <person name="Daum C."/>
            <person name="Ezra D."/>
            <person name="Gonzalez J."/>
            <person name="Henrissat B."/>
            <person name="Kuo A."/>
            <person name="Liang C."/>
            <person name="Lipzen A."/>
            <person name="Lutzoni F."/>
            <person name="Magnuson J."/>
            <person name="Mondo S."/>
            <person name="Nolan M."/>
            <person name="Ohm R."/>
            <person name="Pangilinan J."/>
            <person name="Park H.-J."/>
            <person name="Ramirez L."/>
            <person name="Alfaro M."/>
            <person name="Sun H."/>
            <person name="Tritt A."/>
            <person name="Yoshinaga Y."/>
            <person name="Zwiers L.-H."/>
            <person name="Turgeon B."/>
            <person name="Goodwin S."/>
            <person name="Spatafora J."/>
            <person name="Crous P."/>
            <person name="Grigoriev I."/>
        </authorList>
    </citation>
    <scope>NUCLEOTIDE SEQUENCE</scope>
    <source>
        <strain evidence="1">CBS 121167</strain>
    </source>
</reference>
<dbReference type="AlphaFoldDB" id="A0A6A6BKZ3"/>
<dbReference type="GeneID" id="54293042"/>
<dbReference type="Proteomes" id="UP000799438">
    <property type="component" value="Unassembled WGS sequence"/>
</dbReference>
<accession>A0A6A6BKZ3</accession>
<dbReference type="GO" id="GO:0005737">
    <property type="term" value="C:cytoplasm"/>
    <property type="evidence" value="ECO:0007669"/>
    <property type="project" value="TreeGrafter"/>
</dbReference>
<keyword evidence="2" id="KW-1185">Reference proteome</keyword>
<dbReference type="PANTHER" id="PTHR14614:SF130">
    <property type="entry name" value="PROTEIN-LYSINE N-METHYLTRANSFERASE EEF2KMT"/>
    <property type="match status" value="1"/>
</dbReference>
<dbReference type="SUPFAM" id="SSF53335">
    <property type="entry name" value="S-adenosyl-L-methionine-dependent methyltransferases"/>
    <property type="match status" value="1"/>
</dbReference>
<proteinExistence type="predicted"/>
<dbReference type="InterPro" id="IPR029063">
    <property type="entry name" value="SAM-dependent_MTases_sf"/>
</dbReference>
<dbReference type="EMBL" id="ML995480">
    <property type="protein sequence ID" value="KAF2144053.1"/>
    <property type="molecule type" value="Genomic_DNA"/>
</dbReference>
<protein>
    <recommendedName>
        <fullName evidence="3">FAM86 N-terminal domain-containing protein</fullName>
    </recommendedName>
</protein>
<dbReference type="OrthoDB" id="194386at2759"/>
<dbReference type="InterPro" id="IPR019410">
    <property type="entry name" value="Methyltransf_16"/>
</dbReference>
<evidence type="ECO:0008006" key="3">
    <source>
        <dbReference type="Google" id="ProtNLM"/>
    </source>
</evidence>
<name>A0A6A6BKZ3_9PEZI</name>